<evidence type="ECO:0000313" key="7">
    <source>
        <dbReference type="Proteomes" id="UP001309876"/>
    </source>
</evidence>
<keyword evidence="3 5" id="KW-0479">Metal-binding</keyword>
<evidence type="ECO:0000256" key="1">
    <source>
        <dbReference type="ARBA" id="ARBA00009275"/>
    </source>
</evidence>
<name>A0AAN7TBD3_9EURO</name>
<dbReference type="InterPro" id="IPR001130">
    <property type="entry name" value="TatD-like"/>
</dbReference>
<dbReference type="PIRSF" id="PIRSF005902">
    <property type="entry name" value="DNase_TatD"/>
    <property type="match status" value="1"/>
</dbReference>
<keyword evidence="4" id="KW-0378">Hydrolase</keyword>
<evidence type="ECO:0000313" key="6">
    <source>
        <dbReference type="EMBL" id="KAK5090164.1"/>
    </source>
</evidence>
<dbReference type="InterPro" id="IPR032466">
    <property type="entry name" value="Metal_Hydrolase"/>
</dbReference>
<dbReference type="AlphaFoldDB" id="A0AAN7TBD3"/>
<dbReference type="PANTHER" id="PTHR10060">
    <property type="entry name" value="TATD FAMILY DEOXYRIBONUCLEASE"/>
    <property type="match status" value="1"/>
</dbReference>
<dbReference type="GO" id="GO:0005829">
    <property type="term" value="C:cytosol"/>
    <property type="evidence" value="ECO:0007669"/>
    <property type="project" value="TreeGrafter"/>
</dbReference>
<dbReference type="Gene3D" id="3.20.20.140">
    <property type="entry name" value="Metal-dependent hydrolases"/>
    <property type="match status" value="1"/>
</dbReference>
<dbReference type="GO" id="GO:0008296">
    <property type="term" value="F:3'-5'-DNA exonuclease activity"/>
    <property type="evidence" value="ECO:0007669"/>
    <property type="project" value="TreeGrafter"/>
</dbReference>
<dbReference type="SUPFAM" id="SSF51556">
    <property type="entry name" value="Metallo-dependent hydrolases"/>
    <property type="match status" value="1"/>
</dbReference>
<evidence type="ECO:0000256" key="5">
    <source>
        <dbReference type="PIRSR" id="PIRSR005902-1"/>
    </source>
</evidence>
<keyword evidence="2" id="KW-0540">Nuclease</keyword>
<dbReference type="Proteomes" id="UP001309876">
    <property type="component" value="Unassembled WGS sequence"/>
</dbReference>
<protein>
    <submittedName>
        <fullName evidence="6">Uncharacterized protein</fullName>
    </submittedName>
</protein>
<dbReference type="EMBL" id="JAVRRJ010000001">
    <property type="protein sequence ID" value="KAK5090164.1"/>
    <property type="molecule type" value="Genomic_DNA"/>
</dbReference>
<keyword evidence="7" id="KW-1185">Reference proteome</keyword>
<evidence type="ECO:0000256" key="2">
    <source>
        <dbReference type="ARBA" id="ARBA00022722"/>
    </source>
</evidence>
<comment type="similarity">
    <text evidence="1">Belongs to the metallo-dependent hydrolases superfamily. TatD-type hydrolase family.</text>
</comment>
<dbReference type="GO" id="GO:0046872">
    <property type="term" value="F:metal ion binding"/>
    <property type="evidence" value="ECO:0007669"/>
    <property type="project" value="UniProtKB-KW"/>
</dbReference>
<dbReference type="Pfam" id="PF01026">
    <property type="entry name" value="TatD_DNase"/>
    <property type="match status" value="1"/>
</dbReference>
<evidence type="ECO:0000256" key="3">
    <source>
        <dbReference type="ARBA" id="ARBA00022723"/>
    </source>
</evidence>
<sequence length="317" mass="35387">MPVDGPSIPECSLKYVDIAVTATAKDFAGIYRGKQYHVPDFDAVLDRAIAAGVEKVVLTGMSLSDVHFNLDIVKSHPSQCSMTVGVHPYHAAEAEAEGYLEDLFKQVRQLSHDNVISAFGELGLDYDHLEHASKEVQLRTFRRQLDMFIEHEFDLPLFLHCRAAFNDFVSTIEPYLSQLPRRGVVHSFVGDTSQMQKLVEMGFDISVNGFSFRDPEALEMVRNISLQKLQIETDAPWGVIPPSSEVATRYLKNAKPLPPSKKKDKFELGMMVKDRNESCTIERVAMVVAGLKGITLQEVADAAWKNSAAMFKPQADI</sequence>
<feature type="binding site" evidence="5">
    <location>
        <position position="186"/>
    </location>
    <ligand>
        <name>a divalent metal cation</name>
        <dbReference type="ChEBI" id="CHEBI:60240"/>
        <label>2</label>
    </ligand>
</feature>
<dbReference type="InterPro" id="IPR050891">
    <property type="entry name" value="TatD-type_Hydrolase"/>
</dbReference>
<feature type="binding site" evidence="5">
    <location>
        <position position="121"/>
    </location>
    <ligand>
        <name>a divalent metal cation</name>
        <dbReference type="ChEBI" id="CHEBI:60240"/>
        <label>1</label>
    </ligand>
</feature>
<comment type="caution">
    <text evidence="6">The sequence shown here is derived from an EMBL/GenBank/DDBJ whole genome shotgun (WGS) entry which is preliminary data.</text>
</comment>
<gene>
    <name evidence="6" type="ORF">LTR05_000334</name>
</gene>
<feature type="binding site" evidence="5">
    <location>
        <position position="160"/>
    </location>
    <ligand>
        <name>a divalent metal cation</name>
        <dbReference type="ChEBI" id="CHEBI:60240"/>
        <label>2</label>
    </ligand>
</feature>
<evidence type="ECO:0000256" key="4">
    <source>
        <dbReference type="ARBA" id="ARBA00022801"/>
    </source>
</evidence>
<organism evidence="6 7">
    <name type="scientific">Lithohypha guttulata</name>
    <dbReference type="NCBI Taxonomy" id="1690604"/>
    <lineage>
        <taxon>Eukaryota</taxon>
        <taxon>Fungi</taxon>
        <taxon>Dikarya</taxon>
        <taxon>Ascomycota</taxon>
        <taxon>Pezizomycotina</taxon>
        <taxon>Eurotiomycetes</taxon>
        <taxon>Chaetothyriomycetidae</taxon>
        <taxon>Chaetothyriales</taxon>
        <taxon>Trichomeriaceae</taxon>
        <taxon>Lithohypha</taxon>
    </lineage>
</organism>
<accession>A0AAN7TBD3</accession>
<reference evidence="6 7" key="1">
    <citation type="submission" date="2023-08" db="EMBL/GenBank/DDBJ databases">
        <title>Black Yeasts Isolated from many extreme environments.</title>
        <authorList>
            <person name="Coleine C."/>
            <person name="Stajich J.E."/>
            <person name="Selbmann L."/>
        </authorList>
    </citation>
    <scope>NUCLEOTIDE SEQUENCE [LARGE SCALE GENOMIC DNA]</scope>
    <source>
        <strain evidence="6 7">CCFEE 5910</strain>
    </source>
</reference>
<proteinExistence type="inferred from homology"/>
<dbReference type="CDD" id="cd01310">
    <property type="entry name" value="TatD_DNAse"/>
    <property type="match status" value="1"/>
</dbReference>
<dbReference type="PANTHER" id="PTHR10060:SF15">
    <property type="entry name" value="DEOXYRIBONUCLEASE TATDN1"/>
    <property type="match status" value="1"/>
</dbReference>
<feature type="binding site" evidence="5">
    <location>
        <position position="234"/>
    </location>
    <ligand>
        <name>a divalent metal cation</name>
        <dbReference type="ChEBI" id="CHEBI:60240"/>
        <label>1</label>
    </ligand>
</feature>